<comment type="subcellular location">
    <subcellularLocation>
        <location evidence="1">Membrane</location>
        <topology evidence="1">Multi-pass membrane protein</topology>
    </subcellularLocation>
</comment>
<dbReference type="Proteomes" id="UP000615593">
    <property type="component" value="Unassembled WGS sequence"/>
</dbReference>
<evidence type="ECO:0000256" key="5">
    <source>
        <dbReference type="SAM" id="Phobius"/>
    </source>
</evidence>
<feature type="transmembrane region" description="Helical" evidence="5">
    <location>
        <begin position="400"/>
        <end position="415"/>
    </location>
</feature>
<keyword evidence="8" id="KW-1185">Reference proteome</keyword>
<proteinExistence type="predicted"/>
<feature type="transmembrane region" description="Helical" evidence="5">
    <location>
        <begin position="258"/>
        <end position="280"/>
    </location>
</feature>
<evidence type="ECO:0000313" key="8">
    <source>
        <dbReference type="Proteomes" id="UP000615593"/>
    </source>
</evidence>
<evidence type="ECO:0000259" key="6">
    <source>
        <dbReference type="Pfam" id="PF04932"/>
    </source>
</evidence>
<feature type="transmembrane region" description="Helical" evidence="5">
    <location>
        <begin position="376"/>
        <end position="394"/>
    </location>
</feature>
<evidence type="ECO:0000256" key="1">
    <source>
        <dbReference type="ARBA" id="ARBA00004141"/>
    </source>
</evidence>
<evidence type="ECO:0000256" key="3">
    <source>
        <dbReference type="ARBA" id="ARBA00022989"/>
    </source>
</evidence>
<comment type="caution">
    <text evidence="7">The sequence shown here is derived from an EMBL/GenBank/DDBJ whole genome shotgun (WGS) entry which is preliminary data.</text>
</comment>
<feature type="transmembrane region" description="Helical" evidence="5">
    <location>
        <begin position="45"/>
        <end position="66"/>
    </location>
</feature>
<dbReference type="GO" id="GO:0016874">
    <property type="term" value="F:ligase activity"/>
    <property type="evidence" value="ECO:0007669"/>
    <property type="project" value="UniProtKB-KW"/>
</dbReference>
<reference evidence="8" key="1">
    <citation type="journal article" date="2019" name="Int. J. Syst. Evol. Microbiol.">
        <title>The Global Catalogue of Microorganisms (GCM) 10K type strain sequencing project: providing services to taxonomists for standard genome sequencing and annotation.</title>
        <authorList>
            <consortium name="The Broad Institute Genomics Platform"/>
            <consortium name="The Broad Institute Genome Sequencing Center for Infectious Disease"/>
            <person name="Wu L."/>
            <person name="Ma J."/>
        </authorList>
    </citation>
    <scope>NUCLEOTIDE SEQUENCE [LARGE SCALE GENOMIC DNA]</scope>
    <source>
        <strain evidence="8">KCTC 12708</strain>
    </source>
</reference>
<evidence type="ECO:0000256" key="2">
    <source>
        <dbReference type="ARBA" id="ARBA00022692"/>
    </source>
</evidence>
<feature type="domain" description="O-antigen ligase-related" evidence="6">
    <location>
        <begin position="210"/>
        <end position="358"/>
    </location>
</feature>
<keyword evidence="7" id="KW-0436">Ligase</keyword>
<protein>
    <submittedName>
        <fullName evidence="7">Ligase</fullName>
    </submittedName>
</protein>
<dbReference type="InterPro" id="IPR007016">
    <property type="entry name" value="O-antigen_ligase-rel_domated"/>
</dbReference>
<feature type="transmembrane region" description="Helical" evidence="5">
    <location>
        <begin position="346"/>
        <end position="364"/>
    </location>
</feature>
<gene>
    <name evidence="7" type="ORF">GCM10008088_13680</name>
</gene>
<dbReference type="PANTHER" id="PTHR37422">
    <property type="entry name" value="TEICHURONIC ACID BIOSYNTHESIS PROTEIN TUAE"/>
    <property type="match status" value="1"/>
</dbReference>
<evidence type="ECO:0000313" key="7">
    <source>
        <dbReference type="EMBL" id="GGZ53257.1"/>
    </source>
</evidence>
<dbReference type="PANTHER" id="PTHR37422:SF13">
    <property type="entry name" value="LIPOPOLYSACCHARIDE BIOSYNTHESIS PROTEIN PA4999-RELATED"/>
    <property type="match status" value="1"/>
</dbReference>
<organism evidence="7 8">
    <name type="scientific">Mesonia mobilis</name>
    <dbReference type="NCBI Taxonomy" id="369791"/>
    <lineage>
        <taxon>Bacteria</taxon>
        <taxon>Pseudomonadati</taxon>
        <taxon>Bacteroidota</taxon>
        <taxon>Flavobacteriia</taxon>
        <taxon>Flavobacteriales</taxon>
        <taxon>Flavobacteriaceae</taxon>
        <taxon>Mesonia</taxon>
    </lineage>
</organism>
<feature type="transmembrane region" description="Helical" evidence="5">
    <location>
        <begin position="203"/>
        <end position="220"/>
    </location>
</feature>
<feature type="transmembrane region" description="Helical" evidence="5">
    <location>
        <begin position="73"/>
        <end position="92"/>
    </location>
</feature>
<feature type="transmembrane region" description="Helical" evidence="5">
    <location>
        <begin position="173"/>
        <end position="191"/>
    </location>
</feature>
<feature type="transmembrane region" description="Helical" evidence="5">
    <location>
        <begin position="226"/>
        <end position="246"/>
    </location>
</feature>
<keyword evidence="4 5" id="KW-0472">Membrane</keyword>
<dbReference type="Pfam" id="PF04932">
    <property type="entry name" value="Wzy_C"/>
    <property type="match status" value="1"/>
</dbReference>
<feature type="transmembrane region" description="Helical" evidence="5">
    <location>
        <begin position="134"/>
        <end position="153"/>
    </location>
</feature>
<dbReference type="InterPro" id="IPR051533">
    <property type="entry name" value="WaaL-like"/>
</dbReference>
<dbReference type="EMBL" id="BMWY01000003">
    <property type="protein sequence ID" value="GGZ53257.1"/>
    <property type="molecule type" value="Genomic_DNA"/>
</dbReference>
<keyword evidence="3 5" id="KW-1133">Transmembrane helix</keyword>
<keyword evidence="2 5" id="KW-0812">Transmembrane</keyword>
<name>A0ABQ3BRW3_9FLAO</name>
<accession>A0ABQ3BRW3</accession>
<evidence type="ECO:0000256" key="4">
    <source>
        <dbReference type="ARBA" id="ARBA00023136"/>
    </source>
</evidence>
<sequence>MKIYVPLVFLFFLRRVIISRGKDREVLFAAAYFAGAEVFFRMTKALVFYETGKYAVMFFLVLGMFYQGFKRSAFPYVIYILLLIPGVFVAMNTLGFDANFRTEITFNLSGPLSLSIAALYCYGRKIRFREMLSLMDVMIYPLIAMTIYVFLYTPNRSLDTVATSAASNPALSGGYGPNQVSTALGLGVFLLYTRFLIPYKNKWVHFVMMFFLVAMAYRALLTFSRGGVFTAIIMAGVFTVIIYAVTSLKTKSKVTLKLLGTLGVTVGIWFFTLIQTGGMLGNRYENKDSLGREKEDITTGRLDLFLAEYKAFTDSPVFGIGVGKTKSYHEELLGTSLPTHNEISRMISEHGLFGIIALMILLCAPTLTKLQGRKNVYFYPFMLFWFLTVFHSSMRIAAPGFVYGLSLLSLVYTTHDQKKKKTSSLPRQQALPQR</sequence>